<organism evidence="1">
    <name type="scientific">Rhizophora mucronata</name>
    <name type="common">Asiatic mangrove</name>
    <dbReference type="NCBI Taxonomy" id="61149"/>
    <lineage>
        <taxon>Eukaryota</taxon>
        <taxon>Viridiplantae</taxon>
        <taxon>Streptophyta</taxon>
        <taxon>Embryophyta</taxon>
        <taxon>Tracheophyta</taxon>
        <taxon>Spermatophyta</taxon>
        <taxon>Magnoliopsida</taxon>
        <taxon>eudicotyledons</taxon>
        <taxon>Gunneridae</taxon>
        <taxon>Pentapetalae</taxon>
        <taxon>rosids</taxon>
        <taxon>fabids</taxon>
        <taxon>Malpighiales</taxon>
        <taxon>Rhizophoraceae</taxon>
        <taxon>Rhizophora</taxon>
    </lineage>
</organism>
<dbReference type="EMBL" id="GGEC01008186">
    <property type="protein sequence ID" value="MBW88669.1"/>
    <property type="molecule type" value="Transcribed_RNA"/>
</dbReference>
<accession>A0A2P2J5E1</accession>
<reference evidence="1" key="1">
    <citation type="submission" date="2018-02" db="EMBL/GenBank/DDBJ databases">
        <title>Rhizophora mucronata_Transcriptome.</title>
        <authorList>
            <person name="Meera S.P."/>
            <person name="Sreeshan A."/>
            <person name="Augustine A."/>
        </authorList>
    </citation>
    <scope>NUCLEOTIDE SEQUENCE</scope>
    <source>
        <tissue evidence="1">Leaf</tissue>
    </source>
</reference>
<dbReference type="AlphaFoldDB" id="A0A2P2J5E1"/>
<sequence>MRVASSCSKAKRPVVVLVYDKLLVPSGEVFYQSFYSIGRSLLSNFRRDACYY</sequence>
<proteinExistence type="predicted"/>
<protein>
    <submittedName>
        <fullName evidence="1">Uncharacterized protein</fullName>
    </submittedName>
</protein>
<name>A0A2P2J5E1_RHIMU</name>
<evidence type="ECO:0000313" key="1">
    <source>
        <dbReference type="EMBL" id="MBW88669.1"/>
    </source>
</evidence>